<accession>A0A8K0TJL3</accession>
<name>A0A8K0TJL3_9PEZI</name>
<dbReference type="PANTHER" id="PTHR42110">
    <property type="entry name" value="L-ASPARAGINASE, PUTATIVE (AFU_ORTHOLOGUE AFUA_3G11890)-RELATED"/>
    <property type="match status" value="1"/>
</dbReference>
<gene>
    <name evidence="1" type="ORF">B0T11DRAFT_275638</name>
</gene>
<dbReference type="Pfam" id="PF06089">
    <property type="entry name" value="Asparaginase_II"/>
    <property type="match status" value="1"/>
</dbReference>
<evidence type="ECO:0000313" key="1">
    <source>
        <dbReference type="EMBL" id="KAH7367598.1"/>
    </source>
</evidence>
<dbReference type="EMBL" id="JAGPXD010000002">
    <property type="protein sequence ID" value="KAH7367598.1"/>
    <property type="molecule type" value="Genomic_DNA"/>
</dbReference>
<dbReference type="InterPro" id="IPR010349">
    <property type="entry name" value="Asparaginase_II"/>
</dbReference>
<organism evidence="1 2">
    <name type="scientific">Plectosphaerella cucumerina</name>
    <dbReference type="NCBI Taxonomy" id="40658"/>
    <lineage>
        <taxon>Eukaryota</taxon>
        <taxon>Fungi</taxon>
        <taxon>Dikarya</taxon>
        <taxon>Ascomycota</taxon>
        <taxon>Pezizomycotina</taxon>
        <taxon>Sordariomycetes</taxon>
        <taxon>Hypocreomycetidae</taxon>
        <taxon>Glomerellales</taxon>
        <taxon>Plectosphaerellaceae</taxon>
        <taxon>Plectosphaerella</taxon>
    </lineage>
</organism>
<dbReference type="Proteomes" id="UP000813385">
    <property type="component" value="Unassembled WGS sequence"/>
</dbReference>
<dbReference type="PANTHER" id="PTHR42110:SF1">
    <property type="entry name" value="L-ASPARAGINASE, PUTATIVE (AFU_ORTHOLOGUE AFUA_3G11890)-RELATED"/>
    <property type="match status" value="1"/>
</dbReference>
<evidence type="ECO:0000313" key="2">
    <source>
        <dbReference type="Proteomes" id="UP000813385"/>
    </source>
</evidence>
<sequence length="391" mass="42265">MRPGLVSMFRLTSHPSRFWPSSTAIMGSVSVHQDAVLAERDGIIENTHLVHASVVDSPGKVLFTLGNPDRLTLCRSAIKPAQSLAVLETGAFDRFGFDMADLALMSASHNSEEKHLSRARAMLEKVQAKESDLRCGGHPSISPTVNKDWIRKGIEPSPVCNNCSGKHAGMLGGARALDADLSTYHHIDHPLQQRVRRVVEDLSELPESEVKWAIDGCNLPAPALSLTGMARLFASFAQAADLAERGDAKITDRELLQAKIFTAMTQHADMVGGEGRFCTTFMQAFQGLAFGKAGADGFYGVGVRESPQTRSLGAQGCLGIAVKIEDGNLEILYTAIAEILSQLEIGSPEMREKLSGFHDDRRFNTSGVVVGKLTFDFSLTREQVGGEADAE</sequence>
<dbReference type="OrthoDB" id="2588474at2759"/>
<dbReference type="AlphaFoldDB" id="A0A8K0TJL3"/>
<protein>
    <submittedName>
        <fullName evidence="1">L-asparaginase II</fullName>
    </submittedName>
</protein>
<proteinExistence type="predicted"/>
<reference evidence="1" key="1">
    <citation type="journal article" date="2021" name="Nat. Commun.">
        <title>Genetic determinants of endophytism in the Arabidopsis root mycobiome.</title>
        <authorList>
            <person name="Mesny F."/>
            <person name="Miyauchi S."/>
            <person name="Thiergart T."/>
            <person name="Pickel B."/>
            <person name="Atanasova L."/>
            <person name="Karlsson M."/>
            <person name="Huettel B."/>
            <person name="Barry K.W."/>
            <person name="Haridas S."/>
            <person name="Chen C."/>
            <person name="Bauer D."/>
            <person name="Andreopoulos W."/>
            <person name="Pangilinan J."/>
            <person name="LaButti K."/>
            <person name="Riley R."/>
            <person name="Lipzen A."/>
            <person name="Clum A."/>
            <person name="Drula E."/>
            <person name="Henrissat B."/>
            <person name="Kohler A."/>
            <person name="Grigoriev I.V."/>
            <person name="Martin F.M."/>
            <person name="Hacquard S."/>
        </authorList>
    </citation>
    <scope>NUCLEOTIDE SEQUENCE</scope>
    <source>
        <strain evidence="1">MPI-CAGE-AT-0016</strain>
    </source>
</reference>
<keyword evidence="2" id="KW-1185">Reference proteome</keyword>
<comment type="caution">
    <text evidence="1">The sequence shown here is derived from an EMBL/GenBank/DDBJ whole genome shotgun (WGS) entry which is preliminary data.</text>
</comment>